<evidence type="ECO:0000259" key="8">
    <source>
        <dbReference type="PROSITE" id="PS50110"/>
    </source>
</evidence>
<dbReference type="OrthoDB" id="9802426at2"/>
<dbReference type="SMART" id="SM00862">
    <property type="entry name" value="Trans_reg_C"/>
    <property type="match status" value="1"/>
</dbReference>
<sequence>MNTPASPAPAATDALVLVVEDEPRLAAVLCDYLRASGYRCEWIADGAQVMSAYAQRQHDLILLDVMLPHRDGISLCQELRAHSQVPIIMVTARVDEVDRLLGLQIGADDYVCKPFSPREVIARVGTVLRRYRQTPAPRAQPLQIDEPNFRAQLHGRELDLTPVEFRLLCALASSPVRIWPREQLLNHLYPDHRVVIDRTVDSHIKNLRRKLTETGGQEDPIRSVYGVGYRLDLAV</sequence>
<name>A0A2A7UWT1_COMTR</name>
<dbReference type="SMART" id="SM00448">
    <property type="entry name" value="REC"/>
    <property type="match status" value="1"/>
</dbReference>
<keyword evidence="11" id="KW-1185">Reference proteome</keyword>
<dbReference type="InterPro" id="IPR001789">
    <property type="entry name" value="Sig_transdc_resp-reg_receiver"/>
</dbReference>
<keyword evidence="1 6" id="KW-0597">Phosphoprotein</keyword>
<evidence type="ECO:0000256" key="7">
    <source>
        <dbReference type="PROSITE-ProRule" id="PRU01091"/>
    </source>
</evidence>
<dbReference type="STRING" id="1219032.GCA_001515545_00449"/>
<dbReference type="PROSITE" id="PS51755">
    <property type="entry name" value="OMPR_PHOB"/>
    <property type="match status" value="1"/>
</dbReference>
<dbReference type="PANTHER" id="PTHR48111:SF59">
    <property type="entry name" value="TRANSCRIPTIONAL REGULATORY PROTEIN BAER"/>
    <property type="match status" value="1"/>
</dbReference>
<evidence type="ECO:0000256" key="6">
    <source>
        <dbReference type="PROSITE-ProRule" id="PRU00169"/>
    </source>
</evidence>
<dbReference type="GO" id="GO:0000156">
    <property type="term" value="F:phosphorelay response regulator activity"/>
    <property type="evidence" value="ECO:0007669"/>
    <property type="project" value="TreeGrafter"/>
</dbReference>
<protein>
    <submittedName>
        <fullName evidence="10">Two-component system response regulator BaeR</fullName>
    </submittedName>
</protein>
<dbReference type="GeneID" id="80802013"/>
<organism evidence="10 11">
    <name type="scientific">Comamonas terrigena</name>
    <dbReference type="NCBI Taxonomy" id="32013"/>
    <lineage>
        <taxon>Bacteria</taxon>
        <taxon>Pseudomonadati</taxon>
        <taxon>Pseudomonadota</taxon>
        <taxon>Betaproteobacteria</taxon>
        <taxon>Burkholderiales</taxon>
        <taxon>Comamonadaceae</taxon>
        <taxon>Comamonas</taxon>
    </lineage>
</organism>
<dbReference type="GO" id="GO:0032993">
    <property type="term" value="C:protein-DNA complex"/>
    <property type="evidence" value="ECO:0007669"/>
    <property type="project" value="TreeGrafter"/>
</dbReference>
<dbReference type="RefSeq" id="WP_066533020.1">
    <property type="nucleotide sequence ID" value="NZ_PDEA01000001.1"/>
</dbReference>
<dbReference type="SUPFAM" id="SSF46894">
    <property type="entry name" value="C-terminal effector domain of the bipartite response regulators"/>
    <property type="match status" value="1"/>
</dbReference>
<dbReference type="InterPro" id="IPR036388">
    <property type="entry name" value="WH-like_DNA-bd_sf"/>
</dbReference>
<evidence type="ECO:0000256" key="1">
    <source>
        <dbReference type="ARBA" id="ARBA00022553"/>
    </source>
</evidence>
<evidence type="ECO:0000256" key="5">
    <source>
        <dbReference type="ARBA" id="ARBA00023163"/>
    </source>
</evidence>
<dbReference type="InterPro" id="IPR011006">
    <property type="entry name" value="CheY-like_superfamily"/>
</dbReference>
<dbReference type="PANTHER" id="PTHR48111">
    <property type="entry name" value="REGULATOR OF RPOS"/>
    <property type="match status" value="1"/>
</dbReference>
<accession>A0A2A7UWT1</accession>
<dbReference type="InterPro" id="IPR016032">
    <property type="entry name" value="Sig_transdc_resp-reg_C-effctor"/>
</dbReference>
<dbReference type="GO" id="GO:0006355">
    <property type="term" value="P:regulation of DNA-templated transcription"/>
    <property type="evidence" value="ECO:0007669"/>
    <property type="project" value="InterPro"/>
</dbReference>
<reference evidence="11" key="1">
    <citation type="submission" date="2017-09" db="EMBL/GenBank/DDBJ databases">
        <title>FDA dAtabase for Regulatory Grade micrObial Sequences (FDA-ARGOS): Supporting development and validation of Infectious Disease Dx tests.</title>
        <authorList>
            <person name="Minogue T."/>
            <person name="Wolcott M."/>
            <person name="Wasieloski L."/>
            <person name="Aguilar W."/>
            <person name="Moore D."/>
            <person name="Tallon L."/>
            <person name="Sadzewicz L."/>
            <person name="Ott S."/>
            <person name="Zhao X."/>
            <person name="Nagaraj S."/>
            <person name="Vavikolanu K."/>
            <person name="Aluvathingal J."/>
            <person name="Nadendla S."/>
            <person name="Sichtig H."/>
        </authorList>
    </citation>
    <scope>NUCLEOTIDE SEQUENCE [LARGE SCALE GENOMIC DNA]</scope>
    <source>
        <strain evidence="11">FDAARGOS_394</strain>
    </source>
</reference>
<proteinExistence type="predicted"/>
<dbReference type="SUPFAM" id="SSF52172">
    <property type="entry name" value="CheY-like"/>
    <property type="match status" value="1"/>
</dbReference>
<feature type="domain" description="OmpR/PhoB-type" evidence="9">
    <location>
        <begin position="134"/>
        <end position="233"/>
    </location>
</feature>
<keyword evidence="2" id="KW-0902">Two-component regulatory system</keyword>
<feature type="modified residue" description="4-aspartylphosphate" evidence="6">
    <location>
        <position position="64"/>
    </location>
</feature>
<dbReference type="AlphaFoldDB" id="A0A2A7UWT1"/>
<evidence type="ECO:0000256" key="4">
    <source>
        <dbReference type="ARBA" id="ARBA00023125"/>
    </source>
</evidence>
<dbReference type="Proteomes" id="UP000220246">
    <property type="component" value="Unassembled WGS sequence"/>
</dbReference>
<evidence type="ECO:0000256" key="2">
    <source>
        <dbReference type="ARBA" id="ARBA00023012"/>
    </source>
</evidence>
<evidence type="ECO:0000256" key="3">
    <source>
        <dbReference type="ARBA" id="ARBA00023015"/>
    </source>
</evidence>
<keyword evidence="3" id="KW-0805">Transcription regulation</keyword>
<keyword evidence="4 7" id="KW-0238">DNA-binding</keyword>
<feature type="domain" description="Response regulatory" evidence="8">
    <location>
        <begin position="15"/>
        <end position="128"/>
    </location>
</feature>
<dbReference type="Pfam" id="PF00486">
    <property type="entry name" value="Trans_reg_C"/>
    <property type="match status" value="1"/>
</dbReference>
<evidence type="ECO:0000259" key="9">
    <source>
        <dbReference type="PROSITE" id="PS51755"/>
    </source>
</evidence>
<dbReference type="Gene3D" id="1.10.10.10">
    <property type="entry name" value="Winged helix-like DNA-binding domain superfamily/Winged helix DNA-binding domain"/>
    <property type="match status" value="1"/>
</dbReference>
<dbReference type="Gene3D" id="6.10.250.690">
    <property type="match status" value="1"/>
</dbReference>
<gene>
    <name evidence="10" type="ORF">CRM82_15425</name>
</gene>
<dbReference type="FunFam" id="3.40.50.2300:FF:000001">
    <property type="entry name" value="DNA-binding response regulator PhoB"/>
    <property type="match status" value="1"/>
</dbReference>
<evidence type="ECO:0000313" key="10">
    <source>
        <dbReference type="EMBL" id="PEH89809.1"/>
    </source>
</evidence>
<dbReference type="InterPro" id="IPR001867">
    <property type="entry name" value="OmpR/PhoB-type_DNA-bd"/>
</dbReference>
<dbReference type="GO" id="GO:0005829">
    <property type="term" value="C:cytosol"/>
    <property type="evidence" value="ECO:0007669"/>
    <property type="project" value="TreeGrafter"/>
</dbReference>
<feature type="DNA-binding region" description="OmpR/PhoB-type" evidence="7">
    <location>
        <begin position="134"/>
        <end position="233"/>
    </location>
</feature>
<dbReference type="Gene3D" id="3.40.50.2300">
    <property type="match status" value="1"/>
</dbReference>
<dbReference type="PROSITE" id="PS50110">
    <property type="entry name" value="RESPONSE_REGULATORY"/>
    <property type="match status" value="1"/>
</dbReference>
<dbReference type="Pfam" id="PF00072">
    <property type="entry name" value="Response_reg"/>
    <property type="match status" value="1"/>
</dbReference>
<dbReference type="CDD" id="cd00383">
    <property type="entry name" value="trans_reg_C"/>
    <property type="match status" value="1"/>
</dbReference>
<dbReference type="EMBL" id="PDEA01000001">
    <property type="protein sequence ID" value="PEH89809.1"/>
    <property type="molecule type" value="Genomic_DNA"/>
</dbReference>
<keyword evidence="5" id="KW-0804">Transcription</keyword>
<evidence type="ECO:0000313" key="11">
    <source>
        <dbReference type="Proteomes" id="UP000220246"/>
    </source>
</evidence>
<comment type="caution">
    <text evidence="10">The sequence shown here is derived from an EMBL/GenBank/DDBJ whole genome shotgun (WGS) entry which is preliminary data.</text>
</comment>
<dbReference type="GO" id="GO:0000976">
    <property type="term" value="F:transcription cis-regulatory region binding"/>
    <property type="evidence" value="ECO:0007669"/>
    <property type="project" value="TreeGrafter"/>
</dbReference>
<dbReference type="InterPro" id="IPR039420">
    <property type="entry name" value="WalR-like"/>
</dbReference>